<evidence type="ECO:0000256" key="15">
    <source>
        <dbReference type="SAM" id="Coils"/>
    </source>
</evidence>
<keyword evidence="10" id="KW-0966">Cell projection</keyword>
<evidence type="ECO:0000256" key="13">
    <source>
        <dbReference type="ARBA" id="ARBA00074727"/>
    </source>
</evidence>
<dbReference type="GO" id="GO:0007288">
    <property type="term" value="P:sperm axoneme assembly"/>
    <property type="evidence" value="ECO:0007669"/>
    <property type="project" value="UniProtKB-ARBA"/>
</dbReference>
<evidence type="ECO:0000256" key="6">
    <source>
        <dbReference type="ARBA" id="ARBA00022846"/>
    </source>
</evidence>
<comment type="function">
    <text evidence="11">Flagellar protein involved in sperm flagellum axoneme organization and function.</text>
</comment>
<evidence type="ECO:0000256" key="9">
    <source>
        <dbReference type="ARBA" id="ARBA00023212"/>
    </source>
</evidence>
<keyword evidence="8" id="KW-0969">Cilium</keyword>
<dbReference type="PROSITE" id="PS50294">
    <property type="entry name" value="WD_REPEATS_REGION"/>
    <property type="match status" value="1"/>
</dbReference>
<feature type="region of interest" description="Disordered" evidence="16">
    <location>
        <begin position="1"/>
        <end position="80"/>
    </location>
</feature>
<feature type="compositionally biased region" description="Basic and acidic residues" evidence="16">
    <location>
        <begin position="1051"/>
        <end position="1072"/>
    </location>
</feature>
<dbReference type="InterPro" id="IPR001680">
    <property type="entry name" value="WD40_rpt"/>
</dbReference>
<dbReference type="EMBL" id="OX395129">
    <property type="protein sequence ID" value="CAI5773012.1"/>
    <property type="molecule type" value="Genomic_DNA"/>
</dbReference>
<keyword evidence="4 14" id="KW-0853">WD repeat</keyword>
<feature type="domain" description="EML-like first beta-propeller" evidence="17">
    <location>
        <begin position="178"/>
        <end position="392"/>
    </location>
</feature>
<dbReference type="PANTHER" id="PTHR14885">
    <property type="entry name" value="CILIA- AND FLAGELLA-ASSOCIATED PROTEIN 43-RELATED"/>
    <property type="match status" value="1"/>
</dbReference>
<dbReference type="SUPFAM" id="SSF50978">
    <property type="entry name" value="WD40 repeat-like"/>
    <property type="match status" value="2"/>
</dbReference>
<feature type="compositionally biased region" description="Basic and acidic residues" evidence="16">
    <location>
        <begin position="1"/>
        <end position="42"/>
    </location>
</feature>
<name>A0AA35K772_9SAUR</name>
<accession>A0AA35K772</accession>
<keyword evidence="2" id="KW-0963">Cytoplasm</keyword>
<keyword evidence="6" id="KW-0282">Flagellum</keyword>
<evidence type="ECO:0000256" key="12">
    <source>
        <dbReference type="ARBA" id="ARBA00060934"/>
    </source>
</evidence>
<dbReference type="SMART" id="SM00320">
    <property type="entry name" value="WD40"/>
    <property type="match status" value="7"/>
</dbReference>
<evidence type="ECO:0000256" key="1">
    <source>
        <dbReference type="ARBA" id="ARBA00004611"/>
    </source>
</evidence>
<dbReference type="InterPro" id="IPR015943">
    <property type="entry name" value="WD40/YVTN_repeat-like_dom_sf"/>
</dbReference>
<feature type="coiled-coil region" evidence="15">
    <location>
        <begin position="1798"/>
        <end position="1828"/>
    </location>
</feature>
<gene>
    <name evidence="18" type="ORF">PODLI_1B037521</name>
</gene>
<dbReference type="FunFam" id="2.130.10.10:FF:000401">
    <property type="entry name" value="Cilia- and flagella-associated protein 44"/>
    <property type="match status" value="1"/>
</dbReference>
<evidence type="ECO:0000256" key="10">
    <source>
        <dbReference type="ARBA" id="ARBA00023273"/>
    </source>
</evidence>
<organism evidence="18 19">
    <name type="scientific">Podarcis lilfordi</name>
    <name type="common">Lilford's wall lizard</name>
    <dbReference type="NCBI Taxonomy" id="74358"/>
    <lineage>
        <taxon>Eukaryota</taxon>
        <taxon>Metazoa</taxon>
        <taxon>Chordata</taxon>
        <taxon>Craniata</taxon>
        <taxon>Vertebrata</taxon>
        <taxon>Euteleostomi</taxon>
        <taxon>Lepidosauria</taxon>
        <taxon>Squamata</taxon>
        <taxon>Bifurcata</taxon>
        <taxon>Unidentata</taxon>
        <taxon>Episquamata</taxon>
        <taxon>Laterata</taxon>
        <taxon>Lacertibaenia</taxon>
        <taxon>Lacertidae</taxon>
        <taxon>Podarcis</taxon>
    </lineage>
</organism>
<feature type="compositionally biased region" description="Acidic residues" evidence="16">
    <location>
        <begin position="1498"/>
        <end position="1531"/>
    </location>
</feature>
<feature type="region of interest" description="Disordered" evidence="16">
    <location>
        <begin position="1040"/>
        <end position="1098"/>
    </location>
</feature>
<evidence type="ECO:0000256" key="16">
    <source>
        <dbReference type="SAM" id="MobiDB-lite"/>
    </source>
</evidence>
<feature type="repeat" description="WD" evidence="14">
    <location>
        <begin position="353"/>
        <end position="392"/>
    </location>
</feature>
<dbReference type="Gene3D" id="2.130.10.10">
    <property type="entry name" value="YVTN repeat-like/Quinoprotein amine dehydrogenase"/>
    <property type="match status" value="3"/>
</dbReference>
<dbReference type="FunFam" id="2.130.10.10:FF:000547">
    <property type="entry name" value="Cilia- and flagella-associated protein 44"/>
    <property type="match status" value="1"/>
</dbReference>
<evidence type="ECO:0000256" key="7">
    <source>
        <dbReference type="ARBA" id="ARBA00023054"/>
    </source>
</evidence>
<dbReference type="InterPro" id="IPR055439">
    <property type="entry name" value="Beta-prop_EML_1st"/>
</dbReference>
<evidence type="ECO:0000256" key="14">
    <source>
        <dbReference type="PROSITE-ProRule" id="PRU00221"/>
    </source>
</evidence>
<evidence type="ECO:0000256" key="11">
    <source>
        <dbReference type="ARBA" id="ARBA00055223"/>
    </source>
</evidence>
<keyword evidence="3" id="KW-0597">Phosphoprotein</keyword>
<reference evidence="18" key="1">
    <citation type="submission" date="2022-12" db="EMBL/GenBank/DDBJ databases">
        <authorList>
            <person name="Alioto T."/>
            <person name="Alioto T."/>
            <person name="Gomez Garrido J."/>
        </authorList>
    </citation>
    <scope>NUCLEOTIDE SEQUENCE</scope>
</reference>
<feature type="region of interest" description="Disordered" evidence="16">
    <location>
        <begin position="1494"/>
        <end position="1533"/>
    </location>
</feature>
<comment type="subcellular location">
    <subcellularLocation>
        <location evidence="1">Cytoplasm</location>
        <location evidence="1">Cytoskeleton</location>
        <location evidence="1">Flagellum axoneme</location>
    </subcellularLocation>
</comment>
<dbReference type="Pfam" id="PF23409">
    <property type="entry name" value="Beta-prop_EML"/>
    <property type="match status" value="1"/>
</dbReference>
<proteinExistence type="inferred from homology"/>
<keyword evidence="9" id="KW-0206">Cytoskeleton</keyword>
<comment type="similarity">
    <text evidence="12">Belongs to the CFAP44 family.</text>
</comment>
<keyword evidence="7 15" id="KW-0175">Coiled coil</keyword>
<dbReference type="Pfam" id="PF00400">
    <property type="entry name" value="WD40"/>
    <property type="match status" value="3"/>
</dbReference>
<dbReference type="PROSITE" id="PS00678">
    <property type="entry name" value="WD_REPEATS_1"/>
    <property type="match status" value="1"/>
</dbReference>
<dbReference type="PANTHER" id="PTHR14885:SF3">
    <property type="entry name" value="CILIA- AND FLAGELLA-ASSOCIATED PROTEIN 44"/>
    <property type="match status" value="1"/>
</dbReference>
<evidence type="ECO:0000256" key="3">
    <source>
        <dbReference type="ARBA" id="ARBA00022553"/>
    </source>
</evidence>
<feature type="coiled-coil region" evidence="15">
    <location>
        <begin position="1410"/>
        <end position="1465"/>
    </location>
</feature>
<evidence type="ECO:0000259" key="17">
    <source>
        <dbReference type="Pfam" id="PF23409"/>
    </source>
</evidence>
<keyword evidence="19" id="KW-1185">Reference proteome</keyword>
<dbReference type="InterPro" id="IPR036322">
    <property type="entry name" value="WD40_repeat_dom_sf"/>
</dbReference>
<dbReference type="PROSITE" id="PS50082">
    <property type="entry name" value="WD_REPEATS_2"/>
    <property type="match status" value="2"/>
</dbReference>
<feature type="repeat" description="WD" evidence="14">
    <location>
        <begin position="561"/>
        <end position="595"/>
    </location>
</feature>
<dbReference type="InterPro" id="IPR019775">
    <property type="entry name" value="WD40_repeat_CS"/>
</dbReference>
<sequence length="1847" mass="212464">MEPKGEQEAKDAKGQNEHSEEGKGSPSEEQKEKAKKVADEKTPSPAIQEEEKLFEDEEGSEGYGDEEEEEEVEPIHLEKPPEPVKKKKVKVEKKISENFYYNYEELCALPFVTPDSGIPLDMLSLIHSFGYDCTRRANIQILDSYTLLYIAGNQLVLLNLLMKSQKYLRSTCGGGIGVITVHPNKTYFAVGEKGWKPNMIIYEYPSLRPYRVLRGGTEEAYAFADFNRSGTLIATVGSSPDYMLTVWDWKQEKIVLRSKAFSQDVFRVTFSPENEEQLTTSGSGHIKFWKMALTFTGLKLQGALGRFGKTALTDIEGYVELPDGKVLSGSEWGNLLLWEGGLIKVELCRPGRKNCHNGPINQLVLDEGEVVTVGSDGYIRVWDFETIDTADIVDDTGLLEVEHINELLVGKNVNLNYMVKIHERGEPFWYAQDANGAIWKLDLSFTNVTHDPECLFTFHSGKIEAMCVSPVTYIMATTGLDRSVRVFDFIDNVQLTEMKFKQGGTAMVWAPNVVNPKKGIMVVGFQDGVVRVIELFDPKGLPVVSGRDKGAPAALRLKQAFKPHTTIVTALAYERNGELLATGSNDKTVFFFNVEEKYEPIGFLSVPGPVQALQWSPLSHPESTLLIFCKNGIVVQVPAPDPGNYNAATTYRIKDLPTQYFRFCSIKSRILLEEELERREKVRIEKEKAKQQWIKQQLDEGKTMEEIEFPQEEAVEEEPLPEIYIPETPSPILCGFYSRPGKFWLSLGEYDTGFLFHCAFSRQQGDKEPEARKDEPFAYIHLEDTEDTAIRRIVFCSTGLLMICGMQDGAVRIYALHEKWLSKDNIAGYWSYSMHDNNYGQIQGICPSFDDRFLVTCGADGNIFTYNILSAEEVKKVLKAKVPSPRRGLERERPAEDIEDPTAYSIENAKQKKEHDYIMRIAEQKKSIKRQELSTLREEFQNLLQMNRQLPSHMQLHRAQFELDRRIRAEMDRKTAHKIRLVLKELAWEQEKHRIGLQKVENRFRASLEYDTIVVCAMRSNHRISTYRLLSISEKLYNVSKQSQAAKRRQSKYDHKGKDTDQRTETQKDAKPKFPTQASISEEEVDSEKLQKKGHPHTVASRIVENRMEKLRKIIEKADRAKAKIQQRRNEWDELFKSKPSDDYEDPQDVENIKEAQQNMGDFKLKTATNYKIPEHMRMNADKKTHQLASLEVAIHDKKLEMNKWIVSLRDLKVAIIEEIQCVVQELKKIQSSLHPSKHVPVPPIPQLLPEETPEKQFQYDTEMLMKFKHDLEERARLKDTVPVAPSGEGGGLGGFGGGFYRSPSIKDIETAMRSTSLKSMKIASGTAAQAVKSFEFEAVEPTDLELEIEKRAEIRNIYMQEVLVKRVHELMITFDAELRLLRHQKLKLDIMMKTADLRHITWFQELLLLKNFEKHENILQERVNSLSSEEEEMQHKLNSYLTQIEEKKAEIAKLQEREKILYATFQASLGENNKFANFLTKVLKKRIKRVKKKEVEGEGDEDEESEEESDEESSLESDEEESGSEDEVFDDSVCPKNCDEALFENTLQLREKRLDIEEALVEEKKTVENVRKDYDFLAKKVKVVAASLDAADWELEAYQREKQQRLNELYVVVPLKLHQVEYISNGEIPPDLSQSLVFTNQSLVNLQQRIMVLQEEKLEQRELYKKARQQHKQLIRDRRDMMLKIDRLEEKCNELMMLKFGRLVNLEALQTLSVNTNLEELKMKMMEKEQTHAAELRKWEDKIVDLRQELMMVTQENTDKLKQMNTFCMEKMTLETKLDALQNNLGAEFQGPRKSDIEEKEKLIALVQLQAQEAEVLKEEITLLSRKDGRIFPPSQPGYPQGGMLD</sequence>
<feature type="compositionally biased region" description="Acidic residues" evidence="16">
    <location>
        <begin position="52"/>
        <end position="72"/>
    </location>
</feature>
<evidence type="ECO:0000313" key="18">
    <source>
        <dbReference type="EMBL" id="CAI5773012.1"/>
    </source>
</evidence>
<evidence type="ECO:0000256" key="2">
    <source>
        <dbReference type="ARBA" id="ARBA00022490"/>
    </source>
</evidence>
<evidence type="ECO:0000256" key="5">
    <source>
        <dbReference type="ARBA" id="ARBA00022737"/>
    </source>
</evidence>
<evidence type="ECO:0000256" key="4">
    <source>
        <dbReference type="ARBA" id="ARBA00022574"/>
    </source>
</evidence>
<keyword evidence="5" id="KW-0677">Repeat</keyword>
<evidence type="ECO:0000256" key="8">
    <source>
        <dbReference type="ARBA" id="ARBA00023069"/>
    </source>
</evidence>
<dbReference type="Proteomes" id="UP001178461">
    <property type="component" value="Chromosome 4"/>
</dbReference>
<feature type="coiled-coil region" evidence="15">
    <location>
        <begin position="1101"/>
        <end position="1135"/>
    </location>
</feature>
<feature type="coiled-coil region" evidence="15">
    <location>
        <begin position="1637"/>
        <end position="1757"/>
    </location>
</feature>
<protein>
    <recommendedName>
        <fullName evidence="13">Cilia- and flagella-associated protein 44</fullName>
    </recommendedName>
</protein>
<evidence type="ECO:0000313" key="19">
    <source>
        <dbReference type="Proteomes" id="UP001178461"/>
    </source>
</evidence>